<dbReference type="OrthoDB" id="4991875at2759"/>
<reference evidence="3 4" key="1">
    <citation type="journal article" date="2018" name="New Phytol.">
        <title>Comparative genomics and transcriptomics depict ericoid mycorrhizal fungi as versatile saprotrophs and plant mutualists.</title>
        <authorList>
            <person name="Martino E."/>
            <person name="Morin E."/>
            <person name="Grelet G.A."/>
            <person name="Kuo A."/>
            <person name="Kohler A."/>
            <person name="Daghino S."/>
            <person name="Barry K.W."/>
            <person name="Cichocki N."/>
            <person name="Clum A."/>
            <person name="Dockter R.B."/>
            <person name="Hainaut M."/>
            <person name="Kuo R.C."/>
            <person name="LaButti K."/>
            <person name="Lindahl B.D."/>
            <person name="Lindquist E.A."/>
            <person name="Lipzen A."/>
            <person name="Khouja H.R."/>
            <person name="Magnuson J."/>
            <person name="Murat C."/>
            <person name="Ohm R.A."/>
            <person name="Singer S.W."/>
            <person name="Spatafora J.W."/>
            <person name="Wang M."/>
            <person name="Veneault-Fourrey C."/>
            <person name="Henrissat B."/>
            <person name="Grigoriev I.V."/>
            <person name="Martin F.M."/>
            <person name="Perotto S."/>
        </authorList>
    </citation>
    <scope>NUCLEOTIDE SEQUENCE [LARGE SCALE GENOMIC DNA]</scope>
    <source>
        <strain evidence="3 4">ATCC 22711</strain>
    </source>
</reference>
<dbReference type="AlphaFoldDB" id="A0A2T3BCG1"/>
<evidence type="ECO:0000256" key="1">
    <source>
        <dbReference type="SAM" id="MobiDB-lite"/>
    </source>
</evidence>
<dbReference type="GeneID" id="36574160"/>
<name>A0A2T3BCG1_AMORE</name>
<feature type="signal peptide" evidence="2">
    <location>
        <begin position="1"/>
        <end position="17"/>
    </location>
</feature>
<dbReference type="Proteomes" id="UP000241818">
    <property type="component" value="Unassembled WGS sequence"/>
</dbReference>
<dbReference type="InParanoid" id="A0A2T3BCG1"/>
<evidence type="ECO:0000313" key="4">
    <source>
        <dbReference type="Proteomes" id="UP000241818"/>
    </source>
</evidence>
<dbReference type="EMBL" id="KZ679006">
    <property type="protein sequence ID" value="PSS27097.1"/>
    <property type="molecule type" value="Genomic_DNA"/>
</dbReference>
<gene>
    <name evidence="3" type="ORF">M430DRAFT_31976</name>
</gene>
<proteinExistence type="predicted"/>
<protein>
    <submittedName>
        <fullName evidence="3">Uncharacterized protein</fullName>
    </submittedName>
</protein>
<dbReference type="PANTHER" id="PTHR40640">
    <property type="entry name" value="ANCHORED GLYCOPROTEIN, PUTATIVE (AFU_ORTHOLOGUE AFUA_8G04860)-RELATED"/>
    <property type="match status" value="1"/>
</dbReference>
<feature type="compositionally biased region" description="Low complexity" evidence="1">
    <location>
        <begin position="143"/>
        <end position="187"/>
    </location>
</feature>
<sequence length="285" mass="28196">MLSSSSLSLIFVAGAVAQSQNLFAPSFPVVAYQLASTPNVATTYLVGCPAGSDTKSCNFVQPYTLVQGPATVDFALAVPGAQAVTLGCNLEGTTSMACSATGQPTASGSGLATAFTTFTADAASTHFRAISMVTDAAALMTFPTPSSTSTSTPTPTPTTPTTTPTPTSTSSSSSSTSTSSTSSSSLSIPPPPPPLNTTTTHSKTLLHSNNTTTYTPSSLITPAPVLVTSISPAVSGANTTALSLSASPVPTSAKPSPVSNSGARGSWNLGAVVLGFGALFAAGML</sequence>
<organism evidence="3 4">
    <name type="scientific">Amorphotheca resinae ATCC 22711</name>
    <dbReference type="NCBI Taxonomy" id="857342"/>
    <lineage>
        <taxon>Eukaryota</taxon>
        <taxon>Fungi</taxon>
        <taxon>Dikarya</taxon>
        <taxon>Ascomycota</taxon>
        <taxon>Pezizomycotina</taxon>
        <taxon>Leotiomycetes</taxon>
        <taxon>Helotiales</taxon>
        <taxon>Amorphothecaceae</taxon>
        <taxon>Amorphotheca</taxon>
    </lineage>
</organism>
<feature type="region of interest" description="Disordered" evidence="1">
    <location>
        <begin position="143"/>
        <end position="202"/>
    </location>
</feature>
<keyword evidence="2" id="KW-0732">Signal</keyword>
<dbReference type="RefSeq" id="XP_024724622.1">
    <property type="nucleotide sequence ID" value="XM_024866079.1"/>
</dbReference>
<evidence type="ECO:0000313" key="3">
    <source>
        <dbReference type="EMBL" id="PSS27097.1"/>
    </source>
</evidence>
<dbReference type="PANTHER" id="PTHR40640:SF1">
    <property type="entry name" value="ANCHORED GLYCOPROTEIN, PUTATIVE (AFU_ORTHOLOGUE AFUA_8G04860)-RELATED"/>
    <property type="match status" value="1"/>
</dbReference>
<feature type="chain" id="PRO_5015644027" evidence="2">
    <location>
        <begin position="18"/>
        <end position="285"/>
    </location>
</feature>
<evidence type="ECO:0000256" key="2">
    <source>
        <dbReference type="SAM" id="SignalP"/>
    </source>
</evidence>
<accession>A0A2T3BCG1</accession>
<keyword evidence="4" id="KW-1185">Reference proteome</keyword>